<dbReference type="EMBL" id="KQ257457">
    <property type="protein sequence ID" value="KNC99782.1"/>
    <property type="molecule type" value="Genomic_DNA"/>
</dbReference>
<dbReference type="PANTHER" id="PTHR47568">
    <property type="match status" value="1"/>
</dbReference>
<evidence type="ECO:0000256" key="10">
    <source>
        <dbReference type="ARBA" id="ARBA00022989"/>
    </source>
</evidence>
<keyword evidence="11 13" id="KW-0472">Membrane</keyword>
<dbReference type="InterPro" id="IPR044231">
    <property type="entry name" value="SP1/SPL1"/>
</dbReference>
<dbReference type="STRING" id="645134.A0A0L0HF85"/>
<evidence type="ECO:0000256" key="3">
    <source>
        <dbReference type="ARBA" id="ARBA00012483"/>
    </source>
</evidence>
<dbReference type="AlphaFoldDB" id="A0A0L0HF85"/>
<evidence type="ECO:0000256" key="6">
    <source>
        <dbReference type="ARBA" id="ARBA00022723"/>
    </source>
</evidence>
<evidence type="ECO:0000256" key="5">
    <source>
        <dbReference type="ARBA" id="ARBA00022692"/>
    </source>
</evidence>
<evidence type="ECO:0000256" key="9">
    <source>
        <dbReference type="ARBA" id="ARBA00022833"/>
    </source>
</evidence>
<name>A0A0L0HF85_SPIPD</name>
<reference evidence="15 16" key="1">
    <citation type="submission" date="2009-08" db="EMBL/GenBank/DDBJ databases">
        <title>The Genome Sequence of Spizellomyces punctatus strain DAOM BR117.</title>
        <authorList>
            <consortium name="The Broad Institute Genome Sequencing Platform"/>
            <person name="Russ C."/>
            <person name="Cuomo C."/>
            <person name="Shea T."/>
            <person name="Young S.K."/>
            <person name="Zeng Q."/>
            <person name="Koehrsen M."/>
            <person name="Haas B."/>
            <person name="Borodovsky M."/>
            <person name="Guigo R."/>
            <person name="Alvarado L."/>
            <person name="Berlin A."/>
            <person name="Bochicchio J."/>
            <person name="Borenstein D."/>
            <person name="Chapman S."/>
            <person name="Chen Z."/>
            <person name="Engels R."/>
            <person name="Freedman E."/>
            <person name="Gellesch M."/>
            <person name="Goldberg J."/>
            <person name="Griggs A."/>
            <person name="Gujja S."/>
            <person name="Heiman D."/>
            <person name="Hepburn T."/>
            <person name="Howarth C."/>
            <person name="Jen D."/>
            <person name="Larson L."/>
            <person name="Lewis B."/>
            <person name="Mehta T."/>
            <person name="Park D."/>
            <person name="Pearson M."/>
            <person name="Roberts A."/>
            <person name="Saif S."/>
            <person name="Shenoy N."/>
            <person name="Sisk P."/>
            <person name="Stolte C."/>
            <person name="Sykes S."/>
            <person name="Thomson T."/>
            <person name="Walk T."/>
            <person name="White J."/>
            <person name="Yandava C."/>
            <person name="Burger G."/>
            <person name="Gray M.W."/>
            <person name="Holland P.W.H."/>
            <person name="King N."/>
            <person name="Lang F.B.F."/>
            <person name="Roger A.J."/>
            <person name="Ruiz-Trillo I."/>
            <person name="Lander E."/>
            <person name="Nusbaum C."/>
        </authorList>
    </citation>
    <scope>NUCLEOTIDE SEQUENCE [LARGE SCALE GENOMIC DNA]</scope>
    <source>
        <strain evidence="15 16">DAOM BR117</strain>
    </source>
</reference>
<keyword evidence="10 13" id="KW-1133">Transmembrane helix</keyword>
<dbReference type="InterPro" id="IPR022170">
    <property type="entry name" value="MUL1-like"/>
</dbReference>
<keyword evidence="9" id="KW-0862">Zinc</keyword>
<evidence type="ECO:0000256" key="13">
    <source>
        <dbReference type="SAM" id="Phobius"/>
    </source>
</evidence>
<dbReference type="VEuPathDB" id="FungiDB:SPPG_05160"/>
<keyword evidence="16" id="KW-1185">Reference proteome</keyword>
<evidence type="ECO:0000256" key="8">
    <source>
        <dbReference type="ARBA" id="ARBA00022786"/>
    </source>
</evidence>
<dbReference type="OMA" id="VMVSAYH"/>
<dbReference type="PANTHER" id="PTHR47568:SF2">
    <property type="entry name" value="E3 UBIQUITIN-PROTEIN LIGASE SP1-RELATED"/>
    <property type="match status" value="1"/>
</dbReference>
<dbReference type="GO" id="GO:0016020">
    <property type="term" value="C:membrane"/>
    <property type="evidence" value="ECO:0007669"/>
    <property type="project" value="UniProtKB-SubCell"/>
</dbReference>
<comment type="catalytic activity">
    <reaction evidence="1">
        <text>S-ubiquitinyl-[E2 ubiquitin-conjugating enzyme]-L-cysteine + [acceptor protein]-L-lysine = [E2 ubiquitin-conjugating enzyme]-L-cysteine + N(6)-ubiquitinyl-[acceptor protein]-L-lysine.</text>
        <dbReference type="EC" id="2.3.2.27"/>
    </reaction>
</comment>
<feature type="region of interest" description="Disordered" evidence="12">
    <location>
        <begin position="267"/>
        <end position="295"/>
    </location>
</feature>
<accession>A0A0L0HF85</accession>
<gene>
    <name evidence="15" type="ORF">SPPG_05160</name>
</gene>
<dbReference type="Proteomes" id="UP000053201">
    <property type="component" value="Unassembled WGS sequence"/>
</dbReference>
<evidence type="ECO:0000256" key="12">
    <source>
        <dbReference type="SAM" id="MobiDB-lite"/>
    </source>
</evidence>
<dbReference type="OrthoDB" id="2143132at2759"/>
<feature type="domain" description="E3 Ubiquitin ligase MUL1-like" evidence="14">
    <location>
        <begin position="90"/>
        <end position="229"/>
    </location>
</feature>
<proteinExistence type="predicted"/>
<dbReference type="EC" id="2.3.2.27" evidence="3"/>
<comment type="subcellular location">
    <subcellularLocation>
        <location evidence="2">Membrane</location>
        <topology evidence="2">Multi-pass membrane protein</topology>
    </subcellularLocation>
</comment>
<dbReference type="RefSeq" id="XP_016607822.1">
    <property type="nucleotide sequence ID" value="XM_016753385.1"/>
</dbReference>
<protein>
    <recommendedName>
        <fullName evidence="3">RING-type E3 ubiquitin transferase</fullName>
        <ecNumber evidence="3">2.3.2.27</ecNumber>
    </recommendedName>
</protein>
<dbReference type="GO" id="GO:0008270">
    <property type="term" value="F:zinc ion binding"/>
    <property type="evidence" value="ECO:0007669"/>
    <property type="project" value="UniProtKB-KW"/>
</dbReference>
<evidence type="ECO:0000256" key="4">
    <source>
        <dbReference type="ARBA" id="ARBA00022679"/>
    </source>
</evidence>
<evidence type="ECO:0000313" key="15">
    <source>
        <dbReference type="EMBL" id="KNC99782.1"/>
    </source>
</evidence>
<evidence type="ECO:0000259" key="14">
    <source>
        <dbReference type="Pfam" id="PF12483"/>
    </source>
</evidence>
<organism evidence="15 16">
    <name type="scientific">Spizellomyces punctatus (strain DAOM BR117)</name>
    <dbReference type="NCBI Taxonomy" id="645134"/>
    <lineage>
        <taxon>Eukaryota</taxon>
        <taxon>Fungi</taxon>
        <taxon>Fungi incertae sedis</taxon>
        <taxon>Chytridiomycota</taxon>
        <taxon>Chytridiomycota incertae sedis</taxon>
        <taxon>Chytridiomycetes</taxon>
        <taxon>Spizellomycetales</taxon>
        <taxon>Spizellomycetaceae</taxon>
        <taxon>Spizellomyces</taxon>
    </lineage>
</organism>
<dbReference type="GeneID" id="27688557"/>
<evidence type="ECO:0000256" key="7">
    <source>
        <dbReference type="ARBA" id="ARBA00022771"/>
    </source>
</evidence>
<feature type="transmembrane region" description="Helical" evidence="13">
    <location>
        <begin position="222"/>
        <end position="245"/>
    </location>
</feature>
<evidence type="ECO:0000256" key="1">
    <source>
        <dbReference type="ARBA" id="ARBA00000900"/>
    </source>
</evidence>
<evidence type="ECO:0000313" key="16">
    <source>
        <dbReference type="Proteomes" id="UP000053201"/>
    </source>
</evidence>
<dbReference type="GO" id="GO:0016567">
    <property type="term" value="P:protein ubiquitination"/>
    <property type="evidence" value="ECO:0007669"/>
    <property type="project" value="InterPro"/>
</dbReference>
<keyword evidence="6" id="KW-0479">Metal-binding</keyword>
<evidence type="ECO:0000256" key="2">
    <source>
        <dbReference type="ARBA" id="ARBA00004141"/>
    </source>
</evidence>
<keyword evidence="8" id="KW-0833">Ubl conjugation pathway</keyword>
<evidence type="ECO:0000256" key="11">
    <source>
        <dbReference type="ARBA" id="ARBA00023136"/>
    </source>
</evidence>
<sequence length="295" mass="33818">MWGYLDLAIPSLISLVSFAAYTAVSNELSYLRSAVPYTGSEDAHLLNKEYVYVEGTVGLSGQGGIRVGDIEGVLYEHRLIRHYSTFSEVYEDWRHQTQSVGTIFKSVPFYILRNNKRVALVPKLHSLQRGVDLTVATTDFTPPNLNLGQQALEVLRGEKHVGLETVEKILPVGAPVTILGQLRQTTPPSIIVPENPRLPYIITCSSFSSYLRSRATFQNICWAFSCISLSICFLAAGRRMWLWYIRRWRKREYKRLRQIRKQRERDERKRLEGIPGSYPQAPTEKDQKLRSMSHL</sequence>
<keyword evidence="5 13" id="KW-0812">Transmembrane</keyword>
<dbReference type="Pfam" id="PF12483">
    <property type="entry name" value="GIDE"/>
    <property type="match status" value="1"/>
</dbReference>
<dbReference type="GO" id="GO:0061630">
    <property type="term" value="F:ubiquitin protein ligase activity"/>
    <property type="evidence" value="ECO:0007669"/>
    <property type="project" value="UniProtKB-EC"/>
</dbReference>
<dbReference type="InParanoid" id="A0A0L0HF85"/>
<keyword evidence="7" id="KW-0863">Zinc-finger</keyword>
<keyword evidence="4" id="KW-0808">Transferase</keyword>